<gene>
    <name evidence="1" type="ORF">DSO57_1036674</name>
</gene>
<proteinExistence type="predicted"/>
<sequence>MSAFAKQLFKKHKINTYYFANKENNLYEAMSLEPRFGSGIRFAPKHWAIQGRENDFYEITDFKLKPDLRHGKVWANFFKDGQLSTEGRRVRGGLKYSWIVHNTSSKQ</sequence>
<dbReference type="Proteomes" id="UP001165960">
    <property type="component" value="Unassembled WGS sequence"/>
</dbReference>
<evidence type="ECO:0000313" key="1">
    <source>
        <dbReference type="EMBL" id="KAJ9083238.1"/>
    </source>
</evidence>
<dbReference type="EMBL" id="QTSX02001070">
    <property type="protein sequence ID" value="KAJ9083238.1"/>
    <property type="molecule type" value="Genomic_DNA"/>
</dbReference>
<organism evidence="1 2">
    <name type="scientific">Entomophthora muscae</name>
    <dbReference type="NCBI Taxonomy" id="34485"/>
    <lineage>
        <taxon>Eukaryota</taxon>
        <taxon>Fungi</taxon>
        <taxon>Fungi incertae sedis</taxon>
        <taxon>Zoopagomycota</taxon>
        <taxon>Entomophthoromycotina</taxon>
        <taxon>Entomophthoromycetes</taxon>
        <taxon>Entomophthorales</taxon>
        <taxon>Entomophthoraceae</taxon>
        <taxon>Entomophthora</taxon>
    </lineage>
</organism>
<comment type="caution">
    <text evidence="1">The sequence shown here is derived from an EMBL/GenBank/DDBJ whole genome shotgun (WGS) entry which is preliminary data.</text>
</comment>
<name>A0ACC2U8Q6_9FUNG</name>
<evidence type="ECO:0000313" key="2">
    <source>
        <dbReference type="Proteomes" id="UP001165960"/>
    </source>
</evidence>
<protein>
    <submittedName>
        <fullName evidence="1">Uncharacterized protein</fullName>
    </submittedName>
</protein>
<keyword evidence="2" id="KW-1185">Reference proteome</keyword>
<accession>A0ACC2U8Q6</accession>
<reference evidence="1" key="1">
    <citation type="submission" date="2022-04" db="EMBL/GenBank/DDBJ databases">
        <title>Genome of the entomopathogenic fungus Entomophthora muscae.</title>
        <authorList>
            <person name="Elya C."/>
            <person name="Lovett B.R."/>
            <person name="Lee E."/>
            <person name="Macias A.M."/>
            <person name="Hajek A.E."/>
            <person name="De Bivort B.L."/>
            <person name="Kasson M.T."/>
            <person name="De Fine Licht H.H."/>
            <person name="Stajich J.E."/>
        </authorList>
    </citation>
    <scope>NUCLEOTIDE SEQUENCE</scope>
    <source>
        <strain evidence="1">Berkeley</strain>
    </source>
</reference>